<accession>A0AAP0LIT9</accession>
<dbReference type="Proteomes" id="UP001420932">
    <property type="component" value="Unassembled WGS sequence"/>
</dbReference>
<proteinExistence type="predicted"/>
<keyword evidence="2" id="KW-1185">Reference proteome</keyword>
<sequence length="199" mass="22001">MVPVLDGLAQSYASTLRHLAGTVRSLAVARDMVRDLVKCRDRDSDLVMHRGKDMDMFQLERDFNVPDVALAYIDGTRQMVCSLLRGLGGVQLIMDEPSLSWRSPALQSKMGVWPLASMALDGHSGPIICYHVDVLPTTASSGRFPTIQSRHVSTAIPATNEEMPCVTTSPEKPRHLQDISPRFSSLSIDLRMHARTDSQ</sequence>
<reference evidence="1 2" key="1">
    <citation type="submission" date="2024-01" db="EMBL/GenBank/DDBJ databases">
        <title>Genome assemblies of Stephania.</title>
        <authorList>
            <person name="Yang L."/>
        </authorList>
    </citation>
    <scope>NUCLEOTIDE SEQUENCE [LARGE SCALE GENOMIC DNA]</scope>
    <source>
        <strain evidence="1">YNDBR</strain>
        <tissue evidence="1">Leaf</tissue>
    </source>
</reference>
<organism evidence="1 2">
    <name type="scientific">Stephania yunnanensis</name>
    <dbReference type="NCBI Taxonomy" id="152371"/>
    <lineage>
        <taxon>Eukaryota</taxon>
        <taxon>Viridiplantae</taxon>
        <taxon>Streptophyta</taxon>
        <taxon>Embryophyta</taxon>
        <taxon>Tracheophyta</taxon>
        <taxon>Spermatophyta</taxon>
        <taxon>Magnoliopsida</taxon>
        <taxon>Ranunculales</taxon>
        <taxon>Menispermaceae</taxon>
        <taxon>Menispermoideae</taxon>
        <taxon>Cissampelideae</taxon>
        <taxon>Stephania</taxon>
    </lineage>
</organism>
<name>A0AAP0LIT9_9MAGN</name>
<dbReference type="AlphaFoldDB" id="A0AAP0LIT9"/>
<evidence type="ECO:0000313" key="2">
    <source>
        <dbReference type="Proteomes" id="UP001420932"/>
    </source>
</evidence>
<gene>
    <name evidence="1" type="ORF">Syun_001134</name>
</gene>
<evidence type="ECO:0000313" key="1">
    <source>
        <dbReference type="EMBL" id="KAK9168994.1"/>
    </source>
</evidence>
<dbReference type="EMBL" id="JBBNAF010000001">
    <property type="protein sequence ID" value="KAK9168994.1"/>
    <property type="molecule type" value="Genomic_DNA"/>
</dbReference>
<comment type="caution">
    <text evidence="1">The sequence shown here is derived from an EMBL/GenBank/DDBJ whole genome shotgun (WGS) entry which is preliminary data.</text>
</comment>
<protein>
    <submittedName>
        <fullName evidence="1">Uncharacterized protein</fullName>
    </submittedName>
</protein>